<dbReference type="EC" id="6.5.1.2" evidence="11 12"/>
<dbReference type="Pfam" id="PF03120">
    <property type="entry name" value="OB_DNA_ligase"/>
    <property type="match status" value="1"/>
</dbReference>
<feature type="binding site" evidence="11">
    <location>
        <position position="434"/>
    </location>
    <ligand>
        <name>Zn(2+)</name>
        <dbReference type="ChEBI" id="CHEBI:29105"/>
    </ligand>
</feature>
<feature type="binding site" evidence="11">
    <location>
        <position position="138"/>
    </location>
    <ligand>
        <name>NAD(+)</name>
        <dbReference type="ChEBI" id="CHEBI:57540"/>
    </ligand>
</feature>
<evidence type="ECO:0000256" key="3">
    <source>
        <dbReference type="ARBA" id="ARBA00022705"/>
    </source>
</evidence>
<comment type="function">
    <text evidence="1 11">DNA ligase that catalyzes the formation of phosphodiester linkages between 5'-phosphoryl and 3'-hydroxyl groups in double-stranded DNA using NAD as a coenzyme and as the energy source for the reaction. It is essential for DNA replication and repair of damaged DNA.</text>
</comment>
<dbReference type="InterPro" id="IPR033136">
    <property type="entry name" value="DNA_ligase_CS"/>
</dbReference>
<feature type="binding site" evidence="11">
    <location>
        <position position="316"/>
    </location>
    <ligand>
        <name>NAD(+)</name>
        <dbReference type="ChEBI" id="CHEBI:57540"/>
    </ligand>
</feature>
<dbReference type="InterPro" id="IPR010994">
    <property type="entry name" value="RuvA_2-like"/>
</dbReference>
<dbReference type="PIRSF" id="PIRSF001604">
    <property type="entry name" value="LigA"/>
    <property type="match status" value="1"/>
</dbReference>
<gene>
    <name evidence="11 14" type="primary">ligA</name>
    <name evidence="14" type="ORF">NBRC116591_23300</name>
</gene>
<dbReference type="InterPro" id="IPR013839">
    <property type="entry name" value="DNAligase_adenylation"/>
</dbReference>
<evidence type="ECO:0000256" key="4">
    <source>
        <dbReference type="ARBA" id="ARBA00022723"/>
    </source>
</evidence>
<dbReference type="PROSITE" id="PS01056">
    <property type="entry name" value="DNA_LIGASE_N2"/>
    <property type="match status" value="1"/>
</dbReference>
<dbReference type="CDD" id="cd17748">
    <property type="entry name" value="BRCT_DNA_ligase_like"/>
    <property type="match status" value="1"/>
</dbReference>
<keyword evidence="9 11" id="KW-0234">DNA repair</keyword>
<keyword evidence="8 11" id="KW-0520">NAD</keyword>
<dbReference type="Pfam" id="PF00533">
    <property type="entry name" value="BRCT"/>
    <property type="match status" value="1"/>
</dbReference>
<dbReference type="SUPFAM" id="SSF56091">
    <property type="entry name" value="DNA ligase/mRNA capping enzyme, catalytic domain"/>
    <property type="match status" value="1"/>
</dbReference>
<dbReference type="InterPro" id="IPR036420">
    <property type="entry name" value="BRCT_dom_sf"/>
</dbReference>
<dbReference type="InterPro" id="IPR001679">
    <property type="entry name" value="DNA_ligase"/>
</dbReference>
<feature type="binding site" evidence="11">
    <location>
        <position position="413"/>
    </location>
    <ligand>
        <name>Zn(2+)</name>
        <dbReference type="ChEBI" id="CHEBI:29105"/>
    </ligand>
</feature>
<protein>
    <recommendedName>
        <fullName evidence="11 12">DNA ligase</fullName>
        <ecNumber evidence="11 12">6.5.1.2</ecNumber>
    </recommendedName>
    <alternativeName>
        <fullName evidence="11">Polydeoxyribonucleotide synthase [NAD(+)]</fullName>
    </alternativeName>
</protein>
<dbReference type="NCBIfam" id="TIGR00575">
    <property type="entry name" value="dnlj"/>
    <property type="match status" value="1"/>
</dbReference>
<evidence type="ECO:0000256" key="11">
    <source>
        <dbReference type="HAMAP-Rule" id="MF_01588"/>
    </source>
</evidence>
<feature type="binding site" evidence="11">
    <location>
        <begin position="83"/>
        <end position="84"/>
    </location>
    <ligand>
        <name>NAD(+)</name>
        <dbReference type="ChEBI" id="CHEBI:57540"/>
    </ligand>
</feature>
<dbReference type="Gene3D" id="6.20.10.30">
    <property type="match status" value="1"/>
</dbReference>
<dbReference type="PANTHER" id="PTHR23389:SF9">
    <property type="entry name" value="DNA LIGASE"/>
    <property type="match status" value="1"/>
</dbReference>
<comment type="caution">
    <text evidence="14">The sequence shown here is derived from an EMBL/GenBank/DDBJ whole genome shotgun (WGS) entry which is preliminary data.</text>
</comment>
<dbReference type="HAMAP" id="MF_01588">
    <property type="entry name" value="DNA_ligase_A"/>
    <property type="match status" value="1"/>
</dbReference>
<dbReference type="GO" id="GO:0016874">
    <property type="term" value="F:ligase activity"/>
    <property type="evidence" value="ECO:0007669"/>
    <property type="project" value="UniProtKB-KW"/>
</dbReference>
<dbReference type="EMBL" id="BAABWN010000007">
    <property type="protein sequence ID" value="GAA6168519.1"/>
    <property type="molecule type" value="Genomic_DNA"/>
</dbReference>
<evidence type="ECO:0000256" key="2">
    <source>
        <dbReference type="ARBA" id="ARBA00022598"/>
    </source>
</evidence>
<keyword evidence="3 11" id="KW-0235">DNA replication</keyword>
<dbReference type="NCBIfam" id="NF005932">
    <property type="entry name" value="PRK07956.1"/>
    <property type="match status" value="1"/>
</dbReference>
<dbReference type="SMART" id="SM00292">
    <property type="entry name" value="BRCT"/>
    <property type="match status" value="1"/>
</dbReference>
<dbReference type="InterPro" id="IPR001357">
    <property type="entry name" value="BRCT_dom"/>
</dbReference>
<dbReference type="InterPro" id="IPR004150">
    <property type="entry name" value="NAD_DNA_ligase_OB"/>
</dbReference>
<keyword evidence="7 11" id="KW-0460">Magnesium</keyword>
<keyword evidence="6 11" id="KW-0862">Zinc</keyword>
<dbReference type="PROSITE" id="PS50172">
    <property type="entry name" value="BRCT"/>
    <property type="match status" value="1"/>
</dbReference>
<dbReference type="Pfam" id="PF01653">
    <property type="entry name" value="DNA_ligase_aden"/>
    <property type="match status" value="1"/>
</dbReference>
<name>A0ABQ0AA50_9GAMM</name>
<dbReference type="InterPro" id="IPR013840">
    <property type="entry name" value="DNAligase_N"/>
</dbReference>
<feature type="active site" description="N6-AMP-lysine intermediate" evidence="11">
    <location>
        <position position="117"/>
    </location>
</feature>
<dbReference type="Pfam" id="PF14520">
    <property type="entry name" value="HHH_5"/>
    <property type="match status" value="1"/>
</dbReference>
<evidence type="ECO:0000259" key="13">
    <source>
        <dbReference type="PROSITE" id="PS50172"/>
    </source>
</evidence>
<evidence type="ECO:0000256" key="9">
    <source>
        <dbReference type="ARBA" id="ARBA00023204"/>
    </source>
</evidence>
<accession>A0ABQ0AA50</accession>
<organism evidence="14 15">
    <name type="scientific">Sessilibacter corallicola</name>
    <dbReference type="NCBI Taxonomy" id="2904075"/>
    <lineage>
        <taxon>Bacteria</taxon>
        <taxon>Pseudomonadati</taxon>
        <taxon>Pseudomonadota</taxon>
        <taxon>Gammaproteobacteria</taxon>
        <taxon>Cellvibrionales</taxon>
        <taxon>Cellvibrionaceae</taxon>
        <taxon>Sessilibacter</taxon>
    </lineage>
</organism>
<dbReference type="CDD" id="cd00114">
    <property type="entry name" value="LIGANc"/>
    <property type="match status" value="1"/>
</dbReference>
<evidence type="ECO:0000256" key="12">
    <source>
        <dbReference type="RuleBase" id="RU000618"/>
    </source>
</evidence>
<comment type="catalytic activity">
    <reaction evidence="10 11 12">
        <text>NAD(+) + (deoxyribonucleotide)n-3'-hydroxyl + 5'-phospho-(deoxyribonucleotide)m = (deoxyribonucleotide)n+m + AMP + beta-nicotinamide D-nucleotide.</text>
        <dbReference type="EC" id="6.5.1.2"/>
    </reaction>
</comment>
<evidence type="ECO:0000256" key="5">
    <source>
        <dbReference type="ARBA" id="ARBA00022763"/>
    </source>
</evidence>
<dbReference type="InterPro" id="IPR004149">
    <property type="entry name" value="Znf_DNAligase_C4"/>
</dbReference>
<keyword evidence="11" id="KW-0464">Manganese</keyword>
<evidence type="ECO:0000256" key="1">
    <source>
        <dbReference type="ARBA" id="ARBA00004067"/>
    </source>
</evidence>
<comment type="caution">
    <text evidence="11">Lacks conserved residue(s) required for the propagation of feature annotation.</text>
</comment>
<dbReference type="PROSITE" id="PS01055">
    <property type="entry name" value="DNA_LIGASE_N1"/>
    <property type="match status" value="1"/>
</dbReference>
<dbReference type="SUPFAM" id="SSF52113">
    <property type="entry name" value="BRCT domain"/>
    <property type="match status" value="1"/>
</dbReference>
<dbReference type="SMART" id="SM00278">
    <property type="entry name" value="HhH1"/>
    <property type="match status" value="4"/>
</dbReference>
<feature type="binding site" evidence="11">
    <location>
        <position position="292"/>
    </location>
    <ligand>
        <name>NAD(+)</name>
        <dbReference type="ChEBI" id="CHEBI:57540"/>
    </ligand>
</feature>
<dbReference type="InterPro" id="IPR012340">
    <property type="entry name" value="NA-bd_OB-fold"/>
</dbReference>
<evidence type="ECO:0000256" key="7">
    <source>
        <dbReference type="ARBA" id="ARBA00022842"/>
    </source>
</evidence>
<keyword evidence="15" id="KW-1185">Reference proteome</keyword>
<dbReference type="RefSeq" id="WP_353303231.1">
    <property type="nucleotide sequence ID" value="NZ_BAABWN010000007.1"/>
</dbReference>
<dbReference type="SUPFAM" id="SSF47781">
    <property type="entry name" value="RuvA domain 2-like"/>
    <property type="match status" value="1"/>
</dbReference>
<feature type="binding site" evidence="11">
    <location>
        <position position="410"/>
    </location>
    <ligand>
        <name>Zn(2+)</name>
        <dbReference type="ChEBI" id="CHEBI:29105"/>
    </ligand>
</feature>
<keyword evidence="4 11" id="KW-0479">Metal-binding</keyword>
<comment type="cofactor">
    <cofactor evidence="11">
        <name>Mg(2+)</name>
        <dbReference type="ChEBI" id="CHEBI:18420"/>
    </cofactor>
    <cofactor evidence="11">
        <name>Mn(2+)</name>
        <dbReference type="ChEBI" id="CHEBI:29035"/>
    </cofactor>
</comment>
<dbReference type="Gene3D" id="1.10.287.610">
    <property type="entry name" value="Helix hairpin bin"/>
    <property type="match status" value="1"/>
</dbReference>
<evidence type="ECO:0000313" key="14">
    <source>
        <dbReference type="EMBL" id="GAA6168519.1"/>
    </source>
</evidence>
<dbReference type="Gene3D" id="1.10.150.20">
    <property type="entry name" value="5' to 3' exonuclease, C-terminal subdomain"/>
    <property type="match status" value="2"/>
</dbReference>
<evidence type="ECO:0000313" key="15">
    <source>
        <dbReference type="Proteomes" id="UP001465153"/>
    </source>
</evidence>
<feature type="domain" description="BRCT" evidence="13">
    <location>
        <begin position="593"/>
        <end position="677"/>
    </location>
</feature>
<feature type="binding site" evidence="11">
    <location>
        <position position="115"/>
    </location>
    <ligand>
        <name>NAD(+)</name>
        <dbReference type="ChEBI" id="CHEBI:57540"/>
    </ligand>
</feature>
<dbReference type="Gene3D" id="3.40.50.10190">
    <property type="entry name" value="BRCT domain"/>
    <property type="match status" value="1"/>
</dbReference>
<dbReference type="InterPro" id="IPR041663">
    <property type="entry name" value="DisA/LigA_HHH"/>
</dbReference>
<dbReference type="PANTHER" id="PTHR23389">
    <property type="entry name" value="CHROMOSOME TRANSMISSION FIDELITY FACTOR 18"/>
    <property type="match status" value="1"/>
</dbReference>
<feature type="binding site" evidence="11">
    <location>
        <begin position="34"/>
        <end position="38"/>
    </location>
    <ligand>
        <name>NAD(+)</name>
        <dbReference type="ChEBI" id="CHEBI:57540"/>
    </ligand>
</feature>
<feature type="binding site" evidence="11">
    <location>
        <position position="175"/>
    </location>
    <ligand>
        <name>NAD(+)</name>
        <dbReference type="ChEBI" id="CHEBI:57540"/>
    </ligand>
</feature>
<evidence type="ECO:0000256" key="6">
    <source>
        <dbReference type="ARBA" id="ARBA00022833"/>
    </source>
</evidence>
<evidence type="ECO:0000256" key="8">
    <source>
        <dbReference type="ARBA" id="ARBA00023027"/>
    </source>
</evidence>
<sequence length="677" mass="74554">MDITEIQQRINQLREELDQHNYAYYVLDEPTVPDAEYDRLFQALKQLERDNPELITADSPTQRVGDKPLDAFVTVQHQVPMLSLDNAFSDDDMSDFERRIKERLKSDDDIEYACEPKLDGIAISLIYRDGVLERGATRGDGQNGEDITQNVRTIGSVPLKLRGSGYPSVLEVRGEIYMPKDGFEKLNEQARLEDSKVFVNPRNAAAGSLRMLDSSITATRPLELCSYSVGLVEGGELPGSHTEVLHALNSWGFRINKHMAVAKSLSECVEYYKKMTELRDGLPYDIDGIVFKVNNLALQAELGFVSRAPRWAIAYKFPAQEQLTKLLDVEFQVGRTGAVTPVARLEPVFVGGVTVSNATLHNRDEIERLSVKVGDTVVIRRAGDVIPQVVSVVQERRPEDARDIVFPETCPICDSPVEAVEGEAVARCTGGLICGAQKKEAIKHFASRKAMDIDGLGDKLVEQLVDEKLIDSVVDLYSLDIEAVSNLERMGQKSARNLLDGVEKSKETTLPRFVYALGIREVGEATARNLVNALGNLDAIGKATEEELQEINDVGPIVAHYIAEWFKQTEHQVLVANIIASGVHWQDVEVIPEDELPLTDTTYVVTGTLEALSRDQAKAHLQALGAKVSGSVSKKTHCVVAGPGAGSKLTKAQDLGINVIDEQEFLALLSSHGITVE</sequence>
<dbReference type="Pfam" id="PF12826">
    <property type="entry name" value="HHH_2"/>
    <property type="match status" value="1"/>
</dbReference>
<comment type="similarity">
    <text evidence="11">Belongs to the NAD-dependent DNA ligase family. LigA subfamily.</text>
</comment>
<reference evidence="14 15" key="1">
    <citation type="submission" date="2024-04" db="EMBL/GenBank/DDBJ databases">
        <title>Draft genome sequence of Sessilibacter corallicola NBRC 116591.</title>
        <authorList>
            <person name="Miyakawa T."/>
            <person name="Kusuya Y."/>
            <person name="Miura T."/>
        </authorList>
    </citation>
    <scope>NUCLEOTIDE SEQUENCE [LARGE SCALE GENOMIC DNA]</scope>
    <source>
        <strain evidence="14 15">KU-00831-HH</strain>
    </source>
</reference>
<dbReference type="InterPro" id="IPR003583">
    <property type="entry name" value="Hlx-hairpin-Hlx_DNA-bd_motif"/>
</dbReference>
<dbReference type="SMART" id="SM00532">
    <property type="entry name" value="LIGANc"/>
    <property type="match status" value="1"/>
</dbReference>
<dbReference type="Gene3D" id="3.30.470.30">
    <property type="entry name" value="DNA ligase/mRNA capping enzyme"/>
    <property type="match status" value="1"/>
</dbReference>
<proteinExistence type="inferred from homology"/>
<evidence type="ECO:0000256" key="10">
    <source>
        <dbReference type="ARBA" id="ARBA00034005"/>
    </source>
</evidence>
<dbReference type="Proteomes" id="UP001465153">
    <property type="component" value="Unassembled WGS sequence"/>
</dbReference>
<dbReference type="InterPro" id="IPR018239">
    <property type="entry name" value="DNA_ligase_AS"/>
</dbReference>
<dbReference type="SUPFAM" id="SSF50249">
    <property type="entry name" value="Nucleic acid-binding proteins"/>
    <property type="match status" value="1"/>
</dbReference>
<keyword evidence="5 11" id="KW-0227">DNA damage</keyword>
<dbReference type="Pfam" id="PF03119">
    <property type="entry name" value="DNA_ligase_ZBD"/>
    <property type="match status" value="1"/>
</dbReference>
<dbReference type="Gene3D" id="2.40.50.140">
    <property type="entry name" value="Nucleic acid-binding proteins"/>
    <property type="match status" value="1"/>
</dbReference>
<keyword evidence="2 11" id="KW-0436">Ligase</keyword>